<sequence length="104" mass="11558">MPTYEYRRPDGTTFEIVQRISEDALTHDPETGVPVTRVLFAPAVHYKGSGFYANDYGTQKGNRELEKAAEAGADAHDDKFRKQRAERQKAEAAKPAPKPAPKTP</sequence>
<evidence type="ECO:0000313" key="3">
    <source>
        <dbReference type="EMBL" id="CAB4909755.1"/>
    </source>
</evidence>
<feature type="region of interest" description="Disordered" evidence="1">
    <location>
        <begin position="63"/>
        <end position="104"/>
    </location>
</feature>
<reference evidence="3" key="1">
    <citation type="submission" date="2020-05" db="EMBL/GenBank/DDBJ databases">
        <authorList>
            <person name="Chiriac C."/>
            <person name="Salcher M."/>
            <person name="Ghai R."/>
            <person name="Kavagutti S V."/>
        </authorList>
    </citation>
    <scope>NUCLEOTIDE SEQUENCE</scope>
</reference>
<accession>A0A6J7GZ78</accession>
<proteinExistence type="predicted"/>
<dbReference type="AlphaFoldDB" id="A0A6J7GZ78"/>
<dbReference type="EMBL" id="CAFBMK010000050">
    <property type="protein sequence ID" value="CAB4909755.1"/>
    <property type="molecule type" value="Genomic_DNA"/>
</dbReference>
<organism evidence="3">
    <name type="scientific">freshwater metagenome</name>
    <dbReference type="NCBI Taxonomy" id="449393"/>
    <lineage>
        <taxon>unclassified sequences</taxon>
        <taxon>metagenomes</taxon>
        <taxon>ecological metagenomes</taxon>
    </lineage>
</organism>
<dbReference type="SMART" id="SM00834">
    <property type="entry name" value="CxxC_CXXC_SSSS"/>
    <property type="match status" value="1"/>
</dbReference>
<dbReference type="InterPro" id="IPR013429">
    <property type="entry name" value="Regulatory_FmdB_Zinc_ribbon"/>
</dbReference>
<evidence type="ECO:0000256" key="1">
    <source>
        <dbReference type="SAM" id="MobiDB-lite"/>
    </source>
</evidence>
<evidence type="ECO:0000259" key="2">
    <source>
        <dbReference type="SMART" id="SM00834"/>
    </source>
</evidence>
<feature type="domain" description="Putative regulatory protein FmdB zinc ribbon" evidence="2">
    <location>
        <begin position="1"/>
        <end position="40"/>
    </location>
</feature>
<feature type="compositionally biased region" description="Basic and acidic residues" evidence="1">
    <location>
        <begin position="63"/>
        <end position="92"/>
    </location>
</feature>
<protein>
    <submittedName>
        <fullName evidence="3">Unannotated protein</fullName>
    </submittedName>
</protein>
<name>A0A6J7GZ78_9ZZZZ</name>
<gene>
    <name evidence="3" type="ORF">UFOPK3564_01149</name>
</gene>